<gene>
    <name evidence="3" type="ORF">GOHSU_35_00350</name>
</gene>
<evidence type="ECO:0000256" key="1">
    <source>
        <dbReference type="SAM" id="MobiDB-lite"/>
    </source>
</evidence>
<evidence type="ECO:0000256" key="2">
    <source>
        <dbReference type="SAM" id="Phobius"/>
    </source>
</evidence>
<organism evidence="3 4">
    <name type="scientific">Gordonia hirsuta DSM 44140 = NBRC 16056</name>
    <dbReference type="NCBI Taxonomy" id="1121927"/>
    <lineage>
        <taxon>Bacteria</taxon>
        <taxon>Bacillati</taxon>
        <taxon>Actinomycetota</taxon>
        <taxon>Actinomycetes</taxon>
        <taxon>Mycobacteriales</taxon>
        <taxon>Gordoniaceae</taxon>
        <taxon>Gordonia</taxon>
    </lineage>
</organism>
<reference evidence="3 4" key="1">
    <citation type="submission" date="2012-12" db="EMBL/GenBank/DDBJ databases">
        <title>Whole genome shotgun sequence of Gordonia hirsuta NBRC 16056.</title>
        <authorList>
            <person name="Isaki-Nakamura S."/>
            <person name="Hosoyama A."/>
            <person name="Tsuchikane K."/>
            <person name="Katsumata H."/>
            <person name="Baba S."/>
            <person name="Yamazaki S."/>
            <person name="Fujita N."/>
        </authorList>
    </citation>
    <scope>NUCLEOTIDE SEQUENCE [LARGE SCALE GENOMIC DNA]</scope>
    <source>
        <strain evidence="3 4">NBRC 16056</strain>
    </source>
</reference>
<dbReference type="AlphaFoldDB" id="L7LAS1"/>
<dbReference type="eggNOG" id="ENOG5032Y3D">
    <property type="taxonomic scope" value="Bacteria"/>
</dbReference>
<comment type="caution">
    <text evidence="3">The sequence shown here is derived from an EMBL/GenBank/DDBJ whole genome shotgun (WGS) entry which is preliminary data.</text>
</comment>
<dbReference type="Proteomes" id="UP000053405">
    <property type="component" value="Unassembled WGS sequence"/>
</dbReference>
<feature type="region of interest" description="Disordered" evidence="1">
    <location>
        <begin position="1"/>
        <end position="80"/>
    </location>
</feature>
<accession>L7LAS1</accession>
<evidence type="ECO:0000313" key="4">
    <source>
        <dbReference type="Proteomes" id="UP000053405"/>
    </source>
</evidence>
<keyword evidence="4" id="KW-1185">Reference proteome</keyword>
<keyword evidence="2" id="KW-0812">Transmembrane</keyword>
<feature type="compositionally biased region" description="Pro residues" evidence="1">
    <location>
        <begin position="53"/>
        <end position="62"/>
    </location>
</feature>
<dbReference type="EMBL" id="BANT01000035">
    <property type="protein sequence ID" value="GAC58240.1"/>
    <property type="molecule type" value="Genomic_DNA"/>
</dbReference>
<name>L7LAS1_9ACTN</name>
<keyword evidence="2" id="KW-0472">Membrane</keyword>
<sequence>MVATYTQPMRYNPPPNWPPPPDPGWQPPPGWQPDPRWGPPPRGWRLWVDDVPAPAPRPPLGPRPQLRVQQTRPAPRAAGGSSFLGTTVQALMHPIWITVATLVTVAAVLLTVFWPNGSQGSAQIARTLEVEKLSFDDPSSIDAVTFMTSDKTSTSPMTTQATPVDITLRNNGDTPIKIVRIETTVLEAKTVSCNRQGGGMVVSAFYSVKIPYNPWTMELSSDTVSSDVDFTVKPKSGDRMVVTIGPEESGNGKAIVVAVSLKLIPESGDPVVLEPLALTQPEAVDQEIRSLGRTGGNDPSCKREQTGILDGFVKSTQMQSPDLLRLRNAFDG</sequence>
<evidence type="ECO:0008006" key="5">
    <source>
        <dbReference type="Google" id="ProtNLM"/>
    </source>
</evidence>
<dbReference type="STRING" id="1121927.GOHSU_35_00350"/>
<protein>
    <recommendedName>
        <fullName evidence="5">DUF4352 domain-containing protein</fullName>
    </recommendedName>
</protein>
<feature type="compositionally biased region" description="Pro residues" evidence="1">
    <location>
        <begin position="11"/>
        <end position="42"/>
    </location>
</feature>
<feature type="transmembrane region" description="Helical" evidence="2">
    <location>
        <begin position="95"/>
        <end position="114"/>
    </location>
</feature>
<keyword evidence="2" id="KW-1133">Transmembrane helix</keyword>
<proteinExistence type="predicted"/>
<evidence type="ECO:0000313" key="3">
    <source>
        <dbReference type="EMBL" id="GAC58240.1"/>
    </source>
</evidence>